<dbReference type="PANTHER" id="PTHR48022:SF5">
    <property type="entry name" value="ALPHA-GLUCOSIDES PERMEASE MPH2-RELATED"/>
    <property type="match status" value="1"/>
</dbReference>
<keyword evidence="5 9" id="KW-1133">Transmembrane helix</keyword>
<dbReference type="PANTHER" id="PTHR48022">
    <property type="entry name" value="PLASTIDIC GLUCOSE TRANSPORTER 4"/>
    <property type="match status" value="1"/>
</dbReference>
<dbReference type="FunFam" id="1.20.1250.20:FF:000078">
    <property type="entry name" value="MFS maltose transporter, putative"/>
    <property type="match status" value="1"/>
</dbReference>
<keyword evidence="4 9" id="KW-0812">Transmembrane</keyword>
<sequence length="543" mass="60129">MASTLTSVPSNPKSKDQLGDGAIIHESVPLEDAQDANAQEHDLTFWEALRLYPKGVFWSIAMSSAVIMEGYDTKLIGTLFAQPTFQKQYGVHVKGNSYQITAAWQTGLGNGSTVGQLMGLLLAGYLSERFGFRRTLLCGMVSIIGLIFIQFFAPNLIVLVVGQILFGIPLGLFQTTPVIYALEISPMCLRAYLTNYVNFCWAFGQIIATGLMRGVLSRTDEWAYRIPFGVQWVWPVIMIPIIYFAPESPWWLVRKDRVEEARAVVQKLTSPANVNFDVDKNVALMVVTTEYERMVSSTTSYKGCFEGVNLRRTLTMIGIYCIQTLNGNPLRGFSTYFLQQAGLPTSQAFNMTIVGFGVAILGGFFSWVLLPLFGRRTIYVNSLVLMFILMILVGGLGIPQAESAKTTYPWAIGSLLIISSFLYNCSIGPLTNTLCSEIPSALLRSKSLVIARWSYAVSTIIAGILTPYQLNPTAWNWGAKTGFFWAGGCLISIVFAFFYVPEPKGKTTAEMDILYEKRTPARHFSKAEVDLVQTVAGVENEKV</sequence>
<reference evidence="11" key="1">
    <citation type="journal article" date="2020" name="Stud. Mycol.">
        <title>101 Dothideomycetes genomes: a test case for predicting lifestyles and emergence of pathogens.</title>
        <authorList>
            <person name="Haridas S."/>
            <person name="Albert R."/>
            <person name="Binder M."/>
            <person name="Bloem J."/>
            <person name="Labutti K."/>
            <person name="Salamov A."/>
            <person name="Andreopoulos B."/>
            <person name="Baker S."/>
            <person name="Barry K."/>
            <person name="Bills G."/>
            <person name="Bluhm B."/>
            <person name="Cannon C."/>
            <person name="Castanera R."/>
            <person name="Culley D."/>
            <person name="Daum C."/>
            <person name="Ezra D."/>
            <person name="Gonzalez J."/>
            <person name="Henrissat B."/>
            <person name="Kuo A."/>
            <person name="Liang C."/>
            <person name="Lipzen A."/>
            <person name="Lutzoni F."/>
            <person name="Magnuson J."/>
            <person name="Mondo S."/>
            <person name="Nolan M."/>
            <person name="Ohm R."/>
            <person name="Pangilinan J."/>
            <person name="Park H.-J."/>
            <person name="Ramirez L."/>
            <person name="Alfaro M."/>
            <person name="Sun H."/>
            <person name="Tritt A."/>
            <person name="Yoshinaga Y."/>
            <person name="Zwiers L.-H."/>
            <person name="Turgeon B."/>
            <person name="Goodwin S."/>
            <person name="Spatafora J."/>
            <person name="Crous P."/>
            <person name="Grigoriev I."/>
        </authorList>
    </citation>
    <scope>NUCLEOTIDE SEQUENCE</scope>
    <source>
        <strain evidence="11">CBS 175.79</strain>
    </source>
</reference>
<accession>A0A6A5XVE6</accession>
<dbReference type="PROSITE" id="PS50850">
    <property type="entry name" value="MFS"/>
    <property type="match status" value="1"/>
</dbReference>
<keyword evidence="6 9" id="KW-0472">Membrane</keyword>
<keyword evidence="11" id="KW-0762">Sugar transport</keyword>
<keyword evidence="7" id="KW-0462">Maltose metabolism</keyword>
<dbReference type="GO" id="GO:0005351">
    <property type="term" value="F:carbohydrate:proton symporter activity"/>
    <property type="evidence" value="ECO:0007669"/>
    <property type="project" value="TreeGrafter"/>
</dbReference>
<name>A0A6A5XVE6_9PLEO</name>
<feature type="transmembrane region" description="Helical" evidence="9">
    <location>
        <begin position="482"/>
        <end position="500"/>
    </location>
</feature>
<evidence type="ECO:0000256" key="5">
    <source>
        <dbReference type="ARBA" id="ARBA00022989"/>
    </source>
</evidence>
<feature type="transmembrane region" description="Helical" evidence="9">
    <location>
        <begin position="159"/>
        <end position="181"/>
    </location>
</feature>
<evidence type="ECO:0000256" key="9">
    <source>
        <dbReference type="SAM" id="Phobius"/>
    </source>
</evidence>
<evidence type="ECO:0000259" key="10">
    <source>
        <dbReference type="PROSITE" id="PS50850"/>
    </source>
</evidence>
<dbReference type="Gene3D" id="1.20.1250.20">
    <property type="entry name" value="MFS general substrate transporter like domains"/>
    <property type="match status" value="1"/>
</dbReference>
<dbReference type="OrthoDB" id="6612291at2759"/>
<dbReference type="InterPro" id="IPR005828">
    <property type="entry name" value="MFS_sugar_transport-like"/>
</dbReference>
<dbReference type="SUPFAM" id="SSF103473">
    <property type="entry name" value="MFS general substrate transporter"/>
    <property type="match status" value="1"/>
</dbReference>
<dbReference type="RefSeq" id="XP_033385248.1">
    <property type="nucleotide sequence ID" value="XM_033524983.1"/>
</dbReference>
<evidence type="ECO:0000313" key="12">
    <source>
        <dbReference type="Proteomes" id="UP000799778"/>
    </source>
</evidence>
<dbReference type="GeneID" id="54282380"/>
<feature type="transmembrane region" description="Helical" evidence="9">
    <location>
        <begin position="450"/>
        <end position="470"/>
    </location>
</feature>
<evidence type="ECO:0000313" key="11">
    <source>
        <dbReference type="EMBL" id="KAF2016909.1"/>
    </source>
</evidence>
<dbReference type="PROSITE" id="PS00217">
    <property type="entry name" value="SUGAR_TRANSPORT_2"/>
    <property type="match status" value="1"/>
</dbReference>
<feature type="transmembrane region" description="Helical" evidence="9">
    <location>
        <begin position="193"/>
        <end position="212"/>
    </location>
</feature>
<dbReference type="InterPro" id="IPR036259">
    <property type="entry name" value="MFS_trans_sf"/>
</dbReference>
<organism evidence="11 12">
    <name type="scientific">Aaosphaeria arxii CBS 175.79</name>
    <dbReference type="NCBI Taxonomy" id="1450172"/>
    <lineage>
        <taxon>Eukaryota</taxon>
        <taxon>Fungi</taxon>
        <taxon>Dikarya</taxon>
        <taxon>Ascomycota</taxon>
        <taxon>Pezizomycotina</taxon>
        <taxon>Dothideomycetes</taxon>
        <taxon>Pleosporomycetidae</taxon>
        <taxon>Pleosporales</taxon>
        <taxon>Pleosporales incertae sedis</taxon>
        <taxon>Aaosphaeria</taxon>
    </lineage>
</organism>
<keyword evidence="12" id="KW-1185">Reference proteome</keyword>
<dbReference type="NCBIfam" id="TIGR00879">
    <property type="entry name" value="SP"/>
    <property type="match status" value="1"/>
</dbReference>
<feature type="transmembrane region" description="Helical" evidence="9">
    <location>
        <begin position="135"/>
        <end position="153"/>
    </location>
</feature>
<dbReference type="InterPro" id="IPR050360">
    <property type="entry name" value="MFS_Sugar_Transporters"/>
</dbReference>
<evidence type="ECO:0000256" key="3">
    <source>
        <dbReference type="ARBA" id="ARBA00022448"/>
    </source>
</evidence>
<evidence type="ECO:0000256" key="2">
    <source>
        <dbReference type="ARBA" id="ARBA00010992"/>
    </source>
</evidence>
<dbReference type="InterPro" id="IPR005829">
    <property type="entry name" value="Sugar_transporter_CS"/>
</dbReference>
<feature type="transmembrane region" description="Helical" evidence="9">
    <location>
        <begin position="410"/>
        <end position="430"/>
    </location>
</feature>
<gene>
    <name evidence="11" type="ORF">BU24DRAFT_387753</name>
</gene>
<protein>
    <submittedName>
        <fullName evidence="11">Sugar transporter</fullName>
    </submittedName>
</protein>
<evidence type="ECO:0000256" key="1">
    <source>
        <dbReference type="ARBA" id="ARBA00004141"/>
    </source>
</evidence>
<feature type="transmembrane region" description="Helical" evidence="9">
    <location>
        <begin position="378"/>
        <end position="398"/>
    </location>
</feature>
<keyword evidence="3 8" id="KW-0813">Transport</keyword>
<feature type="domain" description="Major facilitator superfamily (MFS) profile" evidence="10">
    <location>
        <begin position="58"/>
        <end position="504"/>
    </location>
</feature>
<feature type="transmembrane region" description="Helical" evidence="9">
    <location>
        <begin position="232"/>
        <end position="253"/>
    </location>
</feature>
<dbReference type="Proteomes" id="UP000799778">
    <property type="component" value="Unassembled WGS sequence"/>
</dbReference>
<evidence type="ECO:0000256" key="4">
    <source>
        <dbReference type="ARBA" id="ARBA00022692"/>
    </source>
</evidence>
<dbReference type="EMBL" id="ML978068">
    <property type="protein sequence ID" value="KAF2016909.1"/>
    <property type="molecule type" value="Genomic_DNA"/>
</dbReference>
<comment type="similarity">
    <text evidence="2 8">Belongs to the major facilitator superfamily. Sugar transporter (TC 2.A.1.1) family.</text>
</comment>
<evidence type="ECO:0000256" key="7">
    <source>
        <dbReference type="ARBA" id="ARBA00026248"/>
    </source>
</evidence>
<dbReference type="InterPro" id="IPR020846">
    <property type="entry name" value="MFS_dom"/>
</dbReference>
<dbReference type="GO" id="GO:0000023">
    <property type="term" value="P:maltose metabolic process"/>
    <property type="evidence" value="ECO:0007669"/>
    <property type="project" value="UniProtKB-KW"/>
</dbReference>
<proteinExistence type="inferred from homology"/>
<dbReference type="GO" id="GO:0016020">
    <property type="term" value="C:membrane"/>
    <property type="evidence" value="ECO:0007669"/>
    <property type="project" value="UniProtKB-SubCell"/>
</dbReference>
<dbReference type="Pfam" id="PF00083">
    <property type="entry name" value="Sugar_tr"/>
    <property type="match status" value="1"/>
</dbReference>
<dbReference type="AlphaFoldDB" id="A0A6A5XVE6"/>
<comment type="subcellular location">
    <subcellularLocation>
        <location evidence="1">Membrane</location>
        <topology evidence="1">Multi-pass membrane protein</topology>
    </subcellularLocation>
</comment>
<evidence type="ECO:0000256" key="8">
    <source>
        <dbReference type="RuleBase" id="RU003346"/>
    </source>
</evidence>
<evidence type="ECO:0000256" key="6">
    <source>
        <dbReference type="ARBA" id="ARBA00023136"/>
    </source>
</evidence>
<feature type="transmembrane region" description="Helical" evidence="9">
    <location>
        <begin position="348"/>
        <end position="372"/>
    </location>
</feature>
<dbReference type="InterPro" id="IPR003663">
    <property type="entry name" value="Sugar/inositol_transpt"/>
</dbReference>